<keyword evidence="2" id="KW-0812">Transmembrane</keyword>
<feature type="transmembrane region" description="Helical" evidence="2">
    <location>
        <begin position="507"/>
        <end position="531"/>
    </location>
</feature>
<dbReference type="NCBIfam" id="TIGR02123">
    <property type="entry name" value="TRAP_fused"/>
    <property type="match status" value="1"/>
</dbReference>
<feature type="domain" description="TRAP C4-dicarboxylate transport system permease DctM subunit" evidence="3">
    <location>
        <begin position="133"/>
        <end position="565"/>
    </location>
</feature>
<dbReference type="AlphaFoldDB" id="A0A423PE24"/>
<gene>
    <name evidence="4" type="ORF">SAHL_16125</name>
</gene>
<dbReference type="Proteomes" id="UP000285123">
    <property type="component" value="Unassembled WGS sequence"/>
</dbReference>
<feature type="transmembrane region" description="Helical" evidence="2">
    <location>
        <begin position="119"/>
        <end position="137"/>
    </location>
</feature>
<reference evidence="4 5" key="1">
    <citation type="submission" date="2013-10" db="EMBL/GenBank/DDBJ databases">
        <title>Salinisphaera halophila YIM 95161 Genome Sequencing.</title>
        <authorList>
            <person name="Lai Q."/>
            <person name="Li C."/>
            <person name="Shao Z."/>
        </authorList>
    </citation>
    <scope>NUCLEOTIDE SEQUENCE [LARGE SCALE GENOMIC DNA]</scope>
    <source>
        <strain evidence="4 5">YIM 95161</strain>
    </source>
</reference>
<sequence length="671" mass="71403">MSTQTPSATELNMEAEREAGSRLSGVSYWIVLLLGTVGLLLTINQTFNIGPFGFQPLGNSFLYYLIGIFLAATFLYYPAWSGAKHHVPLYDWVLAIAAIIPALYLGYHGLEIIREGWDFSAPLEATIASGVLLALILEGTRRCGGIPLLLVAILFGSYPLFADYMPGFLWGTQYGFGETLRAHVMGVESVIGIPMQVVANLIIGFVVFGAALTVTGGGDFFMDFALALMGRSRGGPAKVAVVSSGIMGSLSGSVISNILTTGPITIPTMKKAGYPAHYAGAIEACASTGGTLMPPVMGAVAFIMASFLNVPYAEVMIAAFLPALLFYMALLFQVDAYAARRGLIGMPESQIPKVLDTLKTGWPYLFSLAMLIYMLLVMRLDAYAPYYATVVLLVISVFKRQYRMNWTRLQYLIMTLTSSVGSLVSILAGIGLVVGGLSYTGVAGAFSRELLLYADGNIALMLGAGAITSFVLGMGMTVSACYIFLSILLAPALVQAGLNPLASHLFILYWGMMSYIPPPVALAAITAAGVAGSKASRTGLYAMRLGSILFVLPFLFVTNPSLILQGDLLHIVISAATALTAIWLVASALEGYLYRVGTINPAMRLIVLVAAAALIYPERQTDLAGLAIIVGVYIADAALGGRLGSKEAQRYARERAEQQAAEDKPATHEGI</sequence>
<keyword evidence="1" id="KW-1003">Cell membrane</keyword>
<evidence type="ECO:0000313" key="5">
    <source>
        <dbReference type="Proteomes" id="UP000285123"/>
    </source>
</evidence>
<comment type="function">
    <text evidence="1">Part of the tripartite ATP-independent periplasmic (TRAP) transport system.</text>
</comment>
<dbReference type="OrthoDB" id="9759894at2"/>
<dbReference type="InterPro" id="IPR010656">
    <property type="entry name" value="DctM"/>
</dbReference>
<dbReference type="GO" id="GO:0022857">
    <property type="term" value="F:transmembrane transporter activity"/>
    <property type="evidence" value="ECO:0007669"/>
    <property type="project" value="UniProtKB-UniRule"/>
</dbReference>
<dbReference type="PANTHER" id="PTHR43849:SF2">
    <property type="entry name" value="BLL3936 PROTEIN"/>
    <property type="match status" value="1"/>
</dbReference>
<dbReference type="RefSeq" id="WP_123592423.1">
    <property type="nucleotide sequence ID" value="NZ_AYKF01000132.1"/>
</dbReference>
<dbReference type="Pfam" id="PF06808">
    <property type="entry name" value="DctM"/>
    <property type="match status" value="1"/>
</dbReference>
<evidence type="ECO:0000256" key="1">
    <source>
        <dbReference type="RuleBase" id="RU369079"/>
    </source>
</evidence>
<accession>A0A423PE24</accession>
<evidence type="ECO:0000256" key="2">
    <source>
        <dbReference type="SAM" id="Phobius"/>
    </source>
</evidence>
<feature type="transmembrane region" description="Helical" evidence="2">
    <location>
        <begin position="450"/>
        <end position="473"/>
    </location>
</feature>
<comment type="caution">
    <text evidence="4">The sequence shown here is derived from an EMBL/GenBank/DDBJ whole genome shotgun (WGS) entry which is preliminary data.</text>
</comment>
<feature type="transmembrane region" description="Helical" evidence="2">
    <location>
        <begin position="601"/>
        <end position="617"/>
    </location>
</feature>
<keyword evidence="1" id="KW-0813">Transport</keyword>
<keyword evidence="2" id="KW-1133">Transmembrane helix</keyword>
<evidence type="ECO:0000259" key="3">
    <source>
        <dbReference type="Pfam" id="PF06808"/>
    </source>
</evidence>
<feature type="transmembrane region" description="Helical" evidence="2">
    <location>
        <begin position="411"/>
        <end position="438"/>
    </location>
</feature>
<proteinExistence type="predicted"/>
<feature type="transmembrane region" description="Helical" evidence="2">
    <location>
        <begin position="89"/>
        <end position="107"/>
    </location>
</feature>
<keyword evidence="1" id="KW-0997">Cell inner membrane</keyword>
<feature type="transmembrane region" description="Helical" evidence="2">
    <location>
        <begin position="568"/>
        <end position="589"/>
    </location>
</feature>
<name>A0A423PE24_9GAMM</name>
<feature type="transmembrane region" description="Helical" evidence="2">
    <location>
        <begin position="538"/>
        <end position="556"/>
    </location>
</feature>
<feature type="transmembrane region" description="Helical" evidence="2">
    <location>
        <begin position="316"/>
        <end position="339"/>
    </location>
</feature>
<feature type="transmembrane region" description="Helical" evidence="2">
    <location>
        <begin position="480"/>
        <end position="501"/>
    </location>
</feature>
<dbReference type="GO" id="GO:0005886">
    <property type="term" value="C:plasma membrane"/>
    <property type="evidence" value="ECO:0007669"/>
    <property type="project" value="UniProtKB-SubCell"/>
</dbReference>
<dbReference type="PANTHER" id="PTHR43849">
    <property type="entry name" value="BLL3936 PROTEIN"/>
    <property type="match status" value="1"/>
</dbReference>
<comment type="subcellular location">
    <subcellularLocation>
        <location evidence="1">Cell inner membrane</location>
        <topology evidence="1">Multi-pass membrane protein</topology>
    </subcellularLocation>
</comment>
<dbReference type="InterPro" id="IPR011853">
    <property type="entry name" value="TRAP_DctM-Dct_fused"/>
</dbReference>
<feature type="transmembrane region" description="Helical" evidence="2">
    <location>
        <begin position="197"/>
        <end position="222"/>
    </location>
</feature>
<organism evidence="4 5">
    <name type="scientific">Salinisphaera orenii YIM 95161</name>
    <dbReference type="NCBI Taxonomy" id="1051139"/>
    <lineage>
        <taxon>Bacteria</taxon>
        <taxon>Pseudomonadati</taxon>
        <taxon>Pseudomonadota</taxon>
        <taxon>Gammaproteobacteria</taxon>
        <taxon>Salinisphaerales</taxon>
        <taxon>Salinisphaeraceae</taxon>
        <taxon>Salinisphaera</taxon>
    </lineage>
</organism>
<protein>
    <submittedName>
        <fullName evidence="4">C4-dicarboxylate ABC transporter</fullName>
    </submittedName>
</protein>
<feature type="transmembrane region" description="Helical" evidence="2">
    <location>
        <begin position="292"/>
        <end position="310"/>
    </location>
</feature>
<feature type="transmembrane region" description="Helical" evidence="2">
    <location>
        <begin position="61"/>
        <end position="77"/>
    </location>
</feature>
<dbReference type="EMBL" id="AYKF01000132">
    <property type="protein sequence ID" value="ROO23889.1"/>
    <property type="molecule type" value="Genomic_DNA"/>
</dbReference>
<feature type="transmembrane region" description="Helical" evidence="2">
    <location>
        <begin position="383"/>
        <end position="399"/>
    </location>
</feature>
<feature type="transmembrane region" description="Helical" evidence="2">
    <location>
        <begin position="623"/>
        <end position="643"/>
    </location>
</feature>
<feature type="transmembrane region" description="Helical" evidence="2">
    <location>
        <begin position="23"/>
        <end position="41"/>
    </location>
</feature>
<keyword evidence="2" id="KW-0472">Membrane</keyword>
<evidence type="ECO:0000313" key="4">
    <source>
        <dbReference type="EMBL" id="ROO23889.1"/>
    </source>
</evidence>
<feature type="transmembrane region" description="Helical" evidence="2">
    <location>
        <begin position="144"/>
        <end position="161"/>
    </location>
</feature>